<dbReference type="InterPro" id="IPR038396">
    <property type="entry name" value="SpoIIAA-like_sf"/>
</dbReference>
<evidence type="ECO:0000313" key="2">
    <source>
        <dbReference type="Proteomes" id="UP000078503"/>
    </source>
</evidence>
<sequence>MALSHGLAMDIDQKDDHFFIEIKAIGTLTHGDFEKITPILDDALASVEKPQIDAYIDGSDFEGWELQAAWDDLRLGLKHGKKFHRVAIYGNQRWQEIMAKVGGWFVAGEVRYFDEPLDALAWLRS</sequence>
<evidence type="ECO:0008006" key="3">
    <source>
        <dbReference type="Google" id="ProtNLM"/>
    </source>
</evidence>
<dbReference type="RefSeq" id="WP_068334826.1">
    <property type="nucleotide sequence ID" value="NZ_LVHF01000033.1"/>
</dbReference>
<reference evidence="1 2" key="1">
    <citation type="submission" date="2016-03" db="EMBL/GenBank/DDBJ databases">
        <title>Photobacterium proteolyticum sp. nov. a protease producing bacterium isolated from ocean sediments of Laizhou Bay.</title>
        <authorList>
            <person name="Li Y."/>
        </authorList>
    </citation>
    <scope>NUCLEOTIDE SEQUENCE [LARGE SCALE GENOMIC DNA]</scope>
    <source>
        <strain evidence="1 2">R-40508</strain>
    </source>
</reference>
<dbReference type="SUPFAM" id="SSF52091">
    <property type="entry name" value="SpoIIaa-like"/>
    <property type="match status" value="1"/>
</dbReference>
<dbReference type="EMBL" id="LVHF01000033">
    <property type="protein sequence ID" value="OAN10970.1"/>
    <property type="molecule type" value="Genomic_DNA"/>
</dbReference>
<comment type="caution">
    <text evidence="1">The sequence shown here is derived from an EMBL/GenBank/DDBJ whole genome shotgun (WGS) entry which is preliminary data.</text>
</comment>
<dbReference type="Proteomes" id="UP000078503">
    <property type="component" value="Unassembled WGS sequence"/>
</dbReference>
<dbReference type="STRING" id="858640.A3K86_18485"/>
<gene>
    <name evidence="1" type="ORF">A3K86_18485</name>
</gene>
<dbReference type="OrthoDB" id="555504at2"/>
<evidence type="ECO:0000313" key="1">
    <source>
        <dbReference type="EMBL" id="OAN10970.1"/>
    </source>
</evidence>
<dbReference type="Gene3D" id="3.40.50.10600">
    <property type="entry name" value="SpoIIaa-like domains"/>
    <property type="match status" value="1"/>
</dbReference>
<name>A0A178K0Y4_9GAMM</name>
<accession>A0A178K0Y4</accession>
<protein>
    <recommendedName>
        <fullName evidence="3">STAS/SEC14 domain-containing protein</fullName>
    </recommendedName>
</protein>
<dbReference type="Pfam" id="PF11964">
    <property type="entry name" value="SpoIIAA-like"/>
    <property type="match status" value="1"/>
</dbReference>
<proteinExistence type="predicted"/>
<organism evidence="1 2">
    <name type="scientific">Photobacterium jeanii</name>
    <dbReference type="NCBI Taxonomy" id="858640"/>
    <lineage>
        <taxon>Bacteria</taxon>
        <taxon>Pseudomonadati</taxon>
        <taxon>Pseudomonadota</taxon>
        <taxon>Gammaproteobacteria</taxon>
        <taxon>Vibrionales</taxon>
        <taxon>Vibrionaceae</taxon>
        <taxon>Photobacterium</taxon>
    </lineage>
</organism>
<keyword evidence="2" id="KW-1185">Reference proteome</keyword>
<dbReference type="InterPro" id="IPR021866">
    <property type="entry name" value="SpoIIAA-like"/>
</dbReference>
<dbReference type="InterPro" id="IPR036513">
    <property type="entry name" value="STAS_dom_sf"/>
</dbReference>
<dbReference type="AlphaFoldDB" id="A0A178K0Y4"/>